<keyword evidence="1" id="KW-0378">Hydrolase</keyword>
<evidence type="ECO:0000313" key="1">
    <source>
        <dbReference type="EMBL" id="SDY86295.1"/>
    </source>
</evidence>
<dbReference type="EMBL" id="FNPK01000042">
    <property type="protein sequence ID" value="SDY86295.1"/>
    <property type="molecule type" value="Genomic_DNA"/>
</dbReference>
<reference evidence="2" key="1">
    <citation type="submission" date="2016-10" db="EMBL/GenBank/DDBJ databases">
        <authorList>
            <person name="Varghese N."/>
            <person name="Submissions S."/>
        </authorList>
    </citation>
    <scope>NUCLEOTIDE SEQUENCE [LARGE SCALE GENOMIC DNA]</scope>
    <source>
        <strain evidence="2">ANC 5109</strain>
    </source>
</reference>
<evidence type="ECO:0000313" key="2">
    <source>
        <dbReference type="Proteomes" id="UP000199035"/>
    </source>
</evidence>
<keyword evidence="1" id="KW-0255">Endonuclease</keyword>
<dbReference type="RefSeq" id="WP_092692829.1">
    <property type="nucleotide sequence ID" value="NZ_FNPK01000042.1"/>
</dbReference>
<gene>
    <name evidence="1" type="ORF">SAMN05421643_1422</name>
</gene>
<dbReference type="Pfam" id="PF09562">
    <property type="entry name" value="RE_LlaMI"/>
    <property type="match status" value="1"/>
</dbReference>
<accession>A0A1H3NCW1</accession>
<organism evidence="1 2">
    <name type="scientific">Acinetobacter kyonggiensis</name>
    <dbReference type="NCBI Taxonomy" id="595670"/>
    <lineage>
        <taxon>Bacteria</taxon>
        <taxon>Pseudomonadati</taxon>
        <taxon>Pseudomonadota</taxon>
        <taxon>Gammaproteobacteria</taxon>
        <taxon>Moraxellales</taxon>
        <taxon>Moraxellaceae</taxon>
        <taxon>Acinetobacter</taxon>
    </lineage>
</organism>
<dbReference type="InterPro" id="IPR043004">
    <property type="entry name" value="MvaI_BcnI_cat"/>
</dbReference>
<dbReference type="Gene3D" id="3.40.210.20">
    <property type="entry name" value="MvaI/BcnI restriction endonuclease, catalytic domain"/>
    <property type="match status" value="1"/>
</dbReference>
<dbReference type="Proteomes" id="UP000199035">
    <property type="component" value="Unassembled WGS sequence"/>
</dbReference>
<dbReference type="AlphaFoldDB" id="A0A1H3NCW1"/>
<keyword evidence="2" id="KW-1185">Reference proteome</keyword>
<dbReference type="GO" id="GO:0004519">
    <property type="term" value="F:endonuclease activity"/>
    <property type="evidence" value="ECO:0007669"/>
    <property type="project" value="UniProtKB-KW"/>
</dbReference>
<keyword evidence="1" id="KW-0540">Nuclease</keyword>
<proteinExistence type="predicted"/>
<dbReference type="InterPro" id="IPR019063">
    <property type="entry name" value="Restrct_endonuc_II_LlaMI"/>
</dbReference>
<sequence length="262" mass="30650">MASSQEQEIVQIFMENVYGKSPDTSQQNQNHDGKKGHWLEKQMGIKPNASNAPDLLGFEMKNQTTSKTTFGDWSPNYFIFNDKEIIPREKGVTAVHRRNTHFLPIWGQPNVEKENRLSWSGKPIPKIDQWNGFGCILLVCPNNDIEIIYDYQRDQRLDKESIVPQRYKQSPIVIARWDATKLAKKVNDKFNQKGWFTCKTDNFGVYNQICFGDPITFNNWIYLVKIGVVFYDSGMYETNPRPYAQWRANNSYWDSLIRQTYP</sequence>
<name>A0A1H3NCW1_9GAMM</name>
<protein>
    <submittedName>
        <fullName evidence="1">LlaMI restriction endonuclease</fullName>
    </submittedName>
</protein>